<dbReference type="PROSITE" id="PS51257">
    <property type="entry name" value="PROKAR_LIPOPROTEIN"/>
    <property type="match status" value="1"/>
</dbReference>
<dbReference type="EMBL" id="UINC01066736">
    <property type="protein sequence ID" value="SVB97751.1"/>
    <property type="molecule type" value="Genomic_DNA"/>
</dbReference>
<sequence length="193" mass="21681">MRETMKNIIYTLLTTCIVASCADVPEEYSNTETLEKPVSNNLQYVDIANAESLFISSSTGSGRTSSRGETTKNKLFKITEDGAVLEIEYKDSDNNSYTVTKQPISIDNVNAYYVVFSFGTDKINVTECYLANKSTGEVYLLGSSDHPMGIESNCPVPQGQSTEKMILTDNKNNFYYRYYAPVEGYYLRQVNYT</sequence>
<proteinExistence type="predicted"/>
<gene>
    <name evidence="1" type="ORF">METZ01_LOCUS250605</name>
</gene>
<feature type="non-terminal residue" evidence="1">
    <location>
        <position position="193"/>
    </location>
</feature>
<evidence type="ECO:0000313" key="1">
    <source>
        <dbReference type="EMBL" id="SVB97751.1"/>
    </source>
</evidence>
<organism evidence="1">
    <name type="scientific">marine metagenome</name>
    <dbReference type="NCBI Taxonomy" id="408172"/>
    <lineage>
        <taxon>unclassified sequences</taxon>
        <taxon>metagenomes</taxon>
        <taxon>ecological metagenomes</taxon>
    </lineage>
</organism>
<name>A0A382IGG8_9ZZZZ</name>
<accession>A0A382IGG8</accession>
<protein>
    <submittedName>
        <fullName evidence="1">Uncharacterized protein</fullName>
    </submittedName>
</protein>
<reference evidence="1" key="1">
    <citation type="submission" date="2018-05" db="EMBL/GenBank/DDBJ databases">
        <authorList>
            <person name="Lanie J.A."/>
            <person name="Ng W.-L."/>
            <person name="Kazmierczak K.M."/>
            <person name="Andrzejewski T.M."/>
            <person name="Davidsen T.M."/>
            <person name="Wayne K.J."/>
            <person name="Tettelin H."/>
            <person name="Glass J.I."/>
            <person name="Rusch D."/>
            <person name="Podicherti R."/>
            <person name="Tsui H.-C.T."/>
            <person name="Winkler M.E."/>
        </authorList>
    </citation>
    <scope>NUCLEOTIDE SEQUENCE</scope>
</reference>
<dbReference type="AlphaFoldDB" id="A0A382IGG8"/>